<evidence type="ECO:0000313" key="4">
    <source>
        <dbReference type="EMBL" id="MRW94945.1"/>
    </source>
</evidence>
<dbReference type="Gene3D" id="3.40.50.2300">
    <property type="match status" value="1"/>
</dbReference>
<dbReference type="Pfam" id="PF00072">
    <property type="entry name" value="Response_reg"/>
    <property type="match status" value="1"/>
</dbReference>
<dbReference type="RefSeq" id="WP_154383807.1">
    <property type="nucleotide sequence ID" value="NZ_WKJK01000055.1"/>
</dbReference>
<dbReference type="Proteomes" id="UP000433309">
    <property type="component" value="Unassembled WGS sequence"/>
</dbReference>
<keyword evidence="5" id="KW-1185">Reference proteome</keyword>
<dbReference type="SMART" id="SM00448">
    <property type="entry name" value="REC"/>
    <property type="match status" value="1"/>
</dbReference>
<dbReference type="AlphaFoldDB" id="A0A6I2L9K3"/>
<comment type="caution">
    <text evidence="4">The sequence shown here is derived from an EMBL/GenBank/DDBJ whole genome shotgun (WGS) entry which is preliminary data.</text>
</comment>
<feature type="domain" description="Response regulatory" evidence="3">
    <location>
        <begin position="4"/>
        <end position="117"/>
    </location>
</feature>
<keyword evidence="1 2" id="KW-0597">Phosphoprotein</keyword>
<evidence type="ECO:0000313" key="5">
    <source>
        <dbReference type="Proteomes" id="UP000433309"/>
    </source>
</evidence>
<evidence type="ECO:0000259" key="3">
    <source>
        <dbReference type="PROSITE" id="PS50110"/>
    </source>
</evidence>
<reference evidence="4 5" key="1">
    <citation type="submission" date="2019-11" db="EMBL/GenBank/DDBJ databases">
        <title>Novel species isolated from a subtropical stream in China.</title>
        <authorList>
            <person name="Lu H."/>
        </authorList>
    </citation>
    <scope>NUCLEOTIDE SEQUENCE [LARGE SCALE GENOMIC DNA]</scope>
    <source>
        <strain evidence="4 5">FT80W</strain>
    </source>
</reference>
<feature type="modified residue" description="4-aspartylphosphate" evidence="2">
    <location>
        <position position="53"/>
    </location>
</feature>
<dbReference type="PANTHER" id="PTHR44591">
    <property type="entry name" value="STRESS RESPONSE REGULATOR PROTEIN 1"/>
    <property type="match status" value="1"/>
</dbReference>
<dbReference type="InterPro" id="IPR011006">
    <property type="entry name" value="CheY-like_superfamily"/>
</dbReference>
<organism evidence="4 5">
    <name type="scientific">Duganella guangzhouensis</name>
    <dbReference type="NCBI Taxonomy" id="2666084"/>
    <lineage>
        <taxon>Bacteria</taxon>
        <taxon>Pseudomonadati</taxon>
        <taxon>Pseudomonadota</taxon>
        <taxon>Betaproteobacteria</taxon>
        <taxon>Burkholderiales</taxon>
        <taxon>Oxalobacteraceae</taxon>
        <taxon>Telluria group</taxon>
        <taxon>Duganella</taxon>
    </lineage>
</organism>
<dbReference type="PANTHER" id="PTHR44591:SF3">
    <property type="entry name" value="RESPONSE REGULATORY DOMAIN-CONTAINING PROTEIN"/>
    <property type="match status" value="1"/>
</dbReference>
<protein>
    <submittedName>
        <fullName evidence="4">Response regulator</fullName>
    </submittedName>
</protein>
<dbReference type="SUPFAM" id="SSF52172">
    <property type="entry name" value="CheY-like"/>
    <property type="match status" value="1"/>
</dbReference>
<evidence type="ECO:0000256" key="1">
    <source>
        <dbReference type="ARBA" id="ARBA00022553"/>
    </source>
</evidence>
<proteinExistence type="predicted"/>
<dbReference type="GO" id="GO:0000160">
    <property type="term" value="P:phosphorelay signal transduction system"/>
    <property type="evidence" value="ECO:0007669"/>
    <property type="project" value="InterPro"/>
</dbReference>
<dbReference type="InterPro" id="IPR050595">
    <property type="entry name" value="Bact_response_regulator"/>
</dbReference>
<evidence type="ECO:0000256" key="2">
    <source>
        <dbReference type="PROSITE-ProRule" id="PRU00169"/>
    </source>
</evidence>
<sequence>MSCRVLIVDDNKDAADMLDLLLQSLGYTTAVAYHGRAALDQLDFFQPRVILLDMNMPILNGYDTASAIRARADSWKFHIIALSAYDDPISIAKMTEVGCNARLTKPASTESLLALFP</sequence>
<dbReference type="EMBL" id="WKJK01000055">
    <property type="protein sequence ID" value="MRW94945.1"/>
    <property type="molecule type" value="Genomic_DNA"/>
</dbReference>
<name>A0A6I2L9K3_9BURK</name>
<dbReference type="PROSITE" id="PS50110">
    <property type="entry name" value="RESPONSE_REGULATORY"/>
    <property type="match status" value="1"/>
</dbReference>
<dbReference type="InterPro" id="IPR001789">
    <property type="entry name" value="Sig_transdc_resp-reg_receiver"/>
</dbReference>
<gene>
    <name evidence="4" type="ORF">GJ699_33860</name>
</gene>
<accession>A0A6I2L9K3</accession>